<sequence>ANHASRFGSVLLSTGLLSVWSGRRDNPRLCHPRFVGIDGVSRTNGAREPSEARLEEILQSGKEYLPRAMHMTDENSVRWQMMYNHVKSGFPHHHGNCSQNVK</sequence>
<dbReference type="AlphaFoldDB" id="A0A8X6YGH6"/>
<evidence type="ECO:0000313" key="1">
    <source>
        <dbReference type="EMBL" id="GFY70440.1"/>
    </source>
</evidence>
<protein>
    <submittedName>
        <fullName evidence="1">Uncharacterized protein</fullName>
    </submittedName>
</protein>
<evidence type="ECO:0000313" key="2">
    <source>
        <dbReference type="Proteomes" id="UP000886998"/>
    </source>
</evidence>
<organism evidence="1 2">
    <name type="scientific">Trichonephila inaurata madagascariensis</name>
    <dbReference type="NCBI Taxonomy" id="2747483"/>
    <lineage>
        <taxon>Eukaryota</taxon>
        <taxon>Metazoa</taxon>
        <taxon>Ecdysozoa</taxon>
        <taxon>Arthropoda</taxon>
        <taxon>Chelicerata</taxon>
        <taxon>Arachnida</taxon>
        <taxon>Araneae</taxon>
        <taxon>Araneomorphae</taxon>
        <taxon>Entelegynae</taxon>
        <taxon>Araneoidea</taxon>
        <taxon>Nephilidae</taxon>
        <taxon>Trichonephila</taxon>
        <taxon>Trichonephila inaurata</taxon>
    </lineage>
</organism>
<dbReference type="EMBL" id="BMAV01018252">
    <property type="protein sequence ID" value="GFY70440.1"/>
    <property type="molecule type" value="Genomic_DNA"/>
</dbReference>
<name>A0A8X6YGH6_9ARAC</name>
<keyword evidence="2" id="KW-1185">Reference proteome</keyword>
<comment type="caution">
    <text evidence="1">The sequence shown here is derived from an EMBL/GenBank/DDBJ whole genome shotgun (WGS) entry which is preliminary data.</text>
</comment>
<accession>A0A8X6YGH6</accession>
<dbReference type="Proteomes" id="UP000886998">
    <property type="component" value="Unassembled WGS sequence"/>
</dbReference>
<proteinExistence type="predicted"/>
<reference evidence="1" key="1">
    <citation type="submission" date="2020-08" db="EMBL/GenBank/DDBJ databases">
        <title>Multicomponent nature underlies the extraordinary mechanical properties of spider dragline silk.</title>
        <authorList>
            <person name="Kono N."/>
            <person name="Nakamura H."/>
            <person name="Mori M."/>
            <person name="Yoshida Y."/>
            <person name="Ohtoshi R."/>
            <person name="Malay A.D."/>
            <person name="Moran D.A.P."/>
            <person name="Tomita M."/>
            <person name="Numata K."/>
            <person name="Arakawa K."/>
        </authorList>
    </citation>
    <scope>NUCLEOTIDE SEQUENCE</scope>
</reference>
<gene>
    <name evidence="1" type="primary">NCL1_36696</name>
    <name evidence="1" type="ORF">TNIN_145241</name>
</gene>
<feature type="non-terminal residue" evidence="1">
    <location>
        <position position="1"/>
    </location>
</feature>